<feature type="compositionally biased region" description="Pro residues" evidence="6">
    <location>
        <begin position="24"/>
        <end position="41"/>
    </location>
</feature>
<evidence type="ECO:0000256" key="3">
    <source>
        <dbReference type="ARBA" id="ARBA00022801"/>
    </source>
</evidence>
<evidence type="ECO:0000256" key="6">
    <source>
        <dbReference type="SAM" id="MobiDB-lite"/>
    </source>
</evidence>
<protein>
    <recommendedName>
        <fullName evidence="2 5">Beta-lactamase</fullName>
        <ecNumber evidence="2 5">3.5.2.6</ecNumber>
    </recommendedName>
</protein>
<feature type="chain" id="PRO_5047062946" description="Beta-lactamase" evidence="7">
    <location>
        <begin position="18"/>
        <end position="323"/>
    </location>
</feature>
<feature type="signal peptide" evidence="7">
    <location>
        <begin position="1"/>
        <end position="17"/>
    </location>
</feature>
<reference evidence="9 10" key="1">
    <citation type="submission" date="2023-11" db="EMBL/GenBank/DDBJ databases">
        <authorList>
            <person name="Xu M."/>
            <person name="Jiang T."/>
        </authorList>
    </citation>
    <scope>NUCLEOTIDE SEQUENCE [LARGE SCALE GENOMIC DNA]</scope>
    <source>
        <strain evidence="9 10">SD</strain>
    </source>
</reference>
<feature type="domain" description="Beta-lactamase class A catalytic" evidence="8">
    <location>
        <begin position="70"/>
        <end position="292"/>
    </location>
</feature>
<comment type="similarity">
    <text evidence="1 5">Belongs to the class-A beta-lactamase family.</text>
</comment>
<dbReference type="InterPro" id="IPR012338">
    <property type="entry name" value="Beta-lactam/transpept-like"/>
</dbReference>
<dbReference type="PRINTS" id="PR00118">
    <property type="entry name" value="BLACTAMASEA"/>
</dbReference>
<name>A0ABU4VF06_9ACTN</name>
<dbReference type="GO" id="GO:0008800">
    <property type="term" value="F:beta-lactamase activity"/>
    <property type="evidence" value="ECO:0007669"/>
    <property type="project" value="UniProtKB-EC"/>
</dbReference>
<dbReference type="InterPro" id="IPR000871">
    <property type="entry name" value="Beta-lactam_class-A"/>
</dbReference>
<comment type="caution">
    <text evidence="9">The sequence shown here is derived from an EMBL/GenBank/DDBJ whole genome shotgun (WGS) entry which is preliminary data.</text>
</comment>
<keyword evidence="4 5" id="KW-0046">Antibiotic resistance</keyword>
<evidence type="ECO:0000313" key="9">
    <source>
        <dbReference type="EMBL" id="MDX8150299.1"/>
    </source>
</evidence>
<evidence type="ECO:0000313" key="10">
    <source>
        <dbReference type="Proteomes" id="UP001277761"/>
    </source>
</evidence>
<evidence type="ECO:0000256" key="4">
    <source>
        <dbReference type="ARBA" id="ARBA00023251"/>
    </source>
</evidence>
<keyword evidence="7" id="KW-0732">Signal</keyword>
<dbReference type="PROSITE" id="PS00146">
    <property type="entry name" value="BETA_LACTAMASE_A"/>
    <property type="match status" value="1"/>
</dbReference>
<dbReference type="InterPro" id="IPR023650">
    <property type="entry name" value="Beta-lactam_class-A_AS"/>
</dbReference>
<dbReference type="PANTHER" id="PTHR35333">
    <property type="entry name" value="BETA-LACTAMASE"/>
    <property type="match status" value="1"/>
</dbReference>
<accession>A0ABU4VF06</accession>
<sequence>MRSPTLLGVVAVLVALAGCGSDPSGPPAPGATAPAPAPAPPRSERRDEARAAAAAVAWRRLERREDARVGVFALDTGDGRTLRHRADRRFPIASVFKAHACAAVLHRARTEEPGLLDRRVRWSAAELLDPSPVTRLHLADGLTVRQLCSAAVRTSDNTAGNLLLRAAGGPAGLTRWLRSIGDRRTRLDRTEPELNRWAPGAVRDTTTAEAAARSLGALVLGPAAPAVDRARLRRWLQASTTGRARIRAALPAGWRVAGKTGTGGSLAWGSANEVAVVWPPGRRAPVLLGVLTHRGDAGLPADDALVAAAARIAIRGLGLLDES</sequence>
<dbReference type="InterPro" id="IPR045155">
    <property type="entry name" value="Beta-lactam_cat"/>
</dbReference>
<dbReference type="Pfam" id="PF13354">
    <property type="entry name" value="Beta-lactamase2"/>
    <property type="match status" value="1"/>
</dbReference>
<dbReference type="NCBIfam" id="NF033103">
    <property type="entry name" value="bla_class_A"/>
    <property type="match status" value="1"/>
</dbReference>
<organism evidence="9 10">
    <name type="scientific">Patulibacter brassicae</name>
    <dbReference type="NCBI Taxonomy" id="1705717"/>
    <lineage>
        <taxon>Bacteria</taxon>
        <taxon>Bacillati</taxon>
        <taxon>Actinomycetota</taxon>
        <taxon>Thermoleophilia</taxon>
        <taxon>Solirubrobacterales</taxon>
        <taxon>Patulibacteraceae</taxon>
        <taxon>Patulibacter</taxon>
    </lineage>
</organism>
<dbReference type="RefSeq" id="WP_319952450.1">
    <property type="nucleotide sequence ID" value="NZ_JAXAVX010000001.1"/>
</dbReference>
<evidence type="ECO:0000259" key="8">
    <source>
        <dbReference type="Pfam" id="PF13354"/>
    </source>
</evidence>
<evidence type="ECO:0000256" key="5">
    <source>
        <dbReference type="RuleBase" id="RU361140"/>
    </source>
</evidence>
<proteinExistence type="inferred from homology"/>
<feature type="region of interest" description="Disordered" evidence="6">
    <location>
        <begin position="23"/>
        <end position="50"/>
    </location>
</feature>
<keyword evidence="10" id="KW-1185">Reference proteome</keyword>
<dbReference type="PANTHER" id="PTHR35333:SF3">
    <property type="entry name" value="BETA-LACTAMASE-TYPE TRANSPEPTIDASE FOLD CONTAINING PROTEIN"/>
    <property type="match status" value="1"/>
</dbReference>
<evidence type="ECO:0000256" key="7">
    <source>
        <dbReference type="SAM" id="SignalP"/>
    </source>
</evidence>
<evidence type="ECO:0000256" key="1">
    <source>
        <dbReference type="ARBA" id="ARBA00009009"/>
    </source>
</evidence>
<evidence type="ECO:0000256" key="2">
    <source>
        <dbReference type="ARBA" id="ARBA00012865"/>
    </source>
</evidence>
<comment type="catalytic activity">
    <reaction evidence="5">
        <text>a beta-lactam + H2O = a substituted beta-amino acid</text>
        <dbReference type="Rhea" id="RHEA:20401"/>
        <dbReference type="ChEBI" id="CHEBI:15377"/>
        <dbReference type="ChEBI" id="CHEBI:35627"/>
        <dbReference type="ChEBI" id="CHEBI:140347"/>
        <dbReference type="EC" id="3.5.2.6"/>
    </reaction>
</comment>
<dbReference type="EC" id="3.5.2.6" evidence="2 5"/>
<dbReference type="PROSITE" id="PS51257">
    <property type="entry name" value="PROKAR_LIPOPROTEIN"/>
    <property type="match status" value="1"/>
</dbReference>
<dbReference type="Proteomes" id="UP001277761">
    <property type="component" value="Unassembled WGS sequence"/>
</dbReference>
<gene>
    <name evidence="9" type="primary">bla</name>
    <name evidence="9" type="ORF">SK069_01725</name>
</gene>
<dbReference type="Gene3D" id="3.40.710.10">
    <property type="entry name" value="DD-peptidase/beta-lactamase superfamily"/>
    <property type="match status" value="1"/>
</dbReference>
<keyword evidence="3 5" id="KW-0378">Hydrolase</keyword>
<dbReference type="SUPFAM" id="SSF56601">
    <property type="entry name" value="beta-lactamase/transpeptidase-like"/>
    <property type="match status" value="1"/>
</dbReference>
<dbReference type="EMBL" id="JAXAVX010000001">
    <property type="protein sequence ID" value="MDX8150299.1"/>
    <property type="molecule type" value="Genomic_DNA"/>
</dbReference>